<sequence>MRWRSLMISARIWLRSLASRLDSGSSIRNTWGSRTMARPMATRWRWPPDSALGLRSRYWVMSRISAASRTFLSISSLGTLRSFRAKAMFSYTVMWGYRA</sequence>
<dbReference type="Proteomes" id="UP000095746">
    <property type="component" value="Unassembled WGS sequence"/>
</dbReference>
<evidence type="ECO:0000313" key="2">
    <source>
        <dbReference type="Proteomes" id="UP000095746"/>
    </source>
</evidence>
<dbReference type="AlphaFoldDB" id="A0A174E2A8"/>
<reference evidence="1 2" key="1">
    <citation type="submission" date="2015-09" db="EMBL/GenBank/DDBJ databases">
        <authorList>
            <consortium name="Pathogen Informatics"/>
        </authorList>
    </citation>
    <scope>NUCLEOTIDE SEQUENCE [LARGE SCALE GENOMIC DNA]</scope>
    <source>
        <strain evidence="1 2">2789STDY5608854</strain>
    </source>
</reference>
<accession>A0A174E2A8</accession>
<protein>
    <submittedName>
        <fullName evidence="1">Protein of uncharacterized function (DUF1602)</fullName>
    </submittedName>
</protein>
<gene>
    <name evidence="1" type="ORF">ERS852411_01308</name>
</gene>
<organism evidence="1 2">
    <name type="scientific">Flavonifractor plautii</name>
    <name type="common">Fusobacterium plautii</name>
    <dbReference type="NCBI Taxonomy" id="292800"/>
    <lineage>
        <taxon>Bacteria</taxon>
        <taxon>Bacillati</taxon>
        <taxon>Bacillota</taxon>
        <taxon>Clostridia</taxon>
        <taxon>Eubacteriales</taxon>
        <taxon>Oscillospiraceae</taxon>
        <taxon>Flavonifractor</taxon>
    </lineage>
</organism>
<dbReference type="EMBL" id="CYZT01000070">
    <property type="protein sequence ID" value="CUO30190.1"/>
    <property type="molecule type" value="Genomic_DNA"/>
</dbReference>
<name>A0A174E2A8_FLAPL</name>
<proteinExistence type="predicted"/>
<dbReference type="AntiFam" id="ANF00062">
    <property type="entry name" value="Shadow ORF (opposite ABC transporter protein)"/>
</dbReference>
<evidence type="ECO:0000313" key="1">
    <source>
        <dbReference type="EMBL" id="CUO30190.1"/>
    </source>
</evidence>